<dbReference type="AlphaFoldDB" id="G2HJ88"/>
<proteinExistence type="evidence at transcript level"/>
<protein>
    <submittedName>
        <fullName evidence="1">Uncharacterized protein</fullName>
    </submittedName>
</protein>
<accession>G2HJ88</accession>
<evidence type="ECO:0000313" key="1">
    <source>
        <dbReference type="EMBL" id="BAK63796.1"/>
    </source>
</evidence>
<dbReference type="EMBL" id="AK306802">
    <property type="protein sequence ID" value="BAK63796.1"/>
    <property type="molecule type" value="mRNA"/>
</dbReference>
<sequence length="150" mass="16728">MFGTSGDLRNDLLTPELRVKPCATPFPGPSGTASSVAISCRGFTTGIPMKKASVPAVIHPRSEVSAVFGAATLFFWGSTIKVLTSSHQFGLILFITNFLIFHTSARKEKAHHSMEELVCQLDGERHHIYLKRKKIQEAIKLRYHHQFTYS</sequence>
<reference evidence="1" key="1">
    <citation type="journal article" date="2011" name="Funct. Integr. Genomics">
        <title>Major chimpanzee-specific structural changes in sperm development-associated genes.</title>
        <authorList>
            <person name="Kim R.N."/>
            <person name="Kim D.W."/>
            <person name="Choi S.H."/>
            <person name="Chae S.H."/>
            <person name="Nam S.H."/>
            <person name="Kim D.W."/>
            <person name="Kim A."/>
            <person name="Kang A."/>
            <person name="Park K.H."/>
            <person name="Lee Y.S."/>
            <person name="Hirai M."/>
            <person name="Suzuki Y."/>
            <person name="Sugano S."/>
            <person name="Hashimoto K."/>
            <person name="Kim D.S."/>
            <person name="Park H.S."/>
        </authorList>
    </citation>
    <scope>NUCLEOTIDE SEQUENCE</scope>
    <source>
        <tissue evidence="1">Testis</tissue>
    </source>
</reference>
<name>G2HJ88_PANTR</name>
<organism evidence="1">
    <name type="scientific">Pan troglodytes</name>
    <name type="common">Chimpanzee</name>
    <dbReference type="NCBI Taxonomy" id="9598"/>
    <lineage>
        <taxon>Eukaryota</taxon>
        <taxon>Metazoa</taxon>
        <taxon>Chordata</taxon>
        <taxon>Craniata</taxon>
        <taxon>Vertebrata</taxon>
        <taxon>Euteleostomi</taxon>
        <taxon>Mammalia</taxon>
        <taxon>Eutheria</taxon>
        <taxon>Euarchontoglires</taxon>
        <taxon>Primates</taxon>
        <taxon>Haplorrhini</taxon>
        <taxon>Catarrhini</taxon>
        <taxon>Hominidae</taxon>
        <taxon>Pan</taxon>
    </lineage>
</organism>